<reference evidence="2 3" key="1">
    <citation type="submission" date="2017-04" db="EMBL/GenBank/DDBJ databases">
        <authorList>
            <person name="Afonso C.L."/>
            <person name="Miller P.J."/>
            <person name="Scott M.A."/>
            <person name="Spackman E."/>
            <person name="Goraichik I."/>
            <person name="Dimitrov K.M."/>
            <person name="Suarez D.L."/>
            <person name="Swayne D.E."/>
        </authorList>
    </citation>
    <scope>NUCLEOTIDE SEQUENCE [LARGE SCALE GENOMIC DNA]</scope>
    <source>
        <strain evidence="2 3">DSM 22418</strain>
    </source>
</reference>
<proteinExistence type="predicted"/>
<dbReference type="SUPFAM" id="SSF88874">
    <property type="entry name" value="Receptor-binding domain of short tail fibre protein gp12"/>
    <property type="match status" value="2"/>
</dbReference>
<dbReference type="Gene3D" id="3.90.1340.10">
    <property type="entry name" value="Phage tail collar domain"/>
    <property type="match status" value="2"/>
</dbReference>
<evidence type="ECO:0000313" key="3">
    <source>
        <dbReference type="Proteomes" id="UP000192980"/>
    </source>
</evidence>
<accession>A0A1X7I1H1</accession>
<protein>
    <submittedName>
        <fullName evidence="2">Microcystin-dependent protein</fullName>
    </submittedName>
</protein>
<dbReference type="InterPro" id="IPR011083">
    <property type="entry name" value="Phage_tail_collar_dom"/>
</dbReference>
<keyword evidence="3" id="KW-1185">Reference proteome</keyword>
<name>A0A1X7I1H1_9SPHI</name>
<organism evidence="2 3">
    <name type="scientific">Sphingobacterium psychroaquaticum</name>
    <dbReference type="NCBI Taxonomy" id="561061"/>
    <lineage>
        <taxon>Bacteria</taxon>
        <taxon>Pseudomonadati</taxon>
        <taxon>Bacteroidota</taxon>
        <taxon>Sphingobacteriia</taxon>
        <taxon>Sphingobacteriales</taxon>
        <taxon>Sphingobacteriaceae</taxon>
        <taxon>Sphingobacterium</taxon>
    </lineage>
</organism>
<dbReference type="Proteomes" id="UP000192980">
    <property type="component" value="Unassembled WGS sequence"/>
</dbReference>
<dbReference type="EMBL" id="FXAU01000001">
    <property type="protein sequence ID" value="SMG08161.1"/>
    <property type="molecule type" value="Genomic_DNA"/>
</dbReference>
<sequence length="364" mass="37719">MEPFVGEIRIFGCNYAPIGWAFCNGAILPVQAYSTLSAVIGTRFGGDGTTTVGLPSMNGNAPIGRGQGPGLSPRNVGDKVGLSNVTLGLNEIPAHQHTFEGKANVATAANTASPAQSYVAEATGKELYTSVPKSGATEHIVLAPAGGTQPHNNMQPYLAMNFCIATEGIFPVRGDGGSPVEAYVGEIKMFAGDYAPMGWAFCDGKEMSISENETLYTLLGTTFGGNGQTTFMLPDLRGRLPIGLGQSPGQPNYTLGQRAGAETTTILSTQLPTHTHLTPESAGGKRIKYGNASASGDSGSPLGRHAAIVPGLKQYGKTASTNKTGAFTKGVTALAGATLPHENMQPSLAVSFIICLYGIFPSQF</sequence>
<dbReference type="RefSeq" id="WP_085471243.1">
    <property type="nucleotide sequence ID" value="NZ_CP038029.1"/>
</dbReference>
<evidence type="ECO:0000313" key="2">
    <source>
        <dbReference type="EMBL" id="SMG08161.1"/>
    </source>
</evidence>
<gene>
    <name evidence="2" type="ORF">SAMN05660862_0353</name>
</gene>
<dbReference type="AlphaFoldDB" id="A0A1X7I1H1"/>
<feature type="domain" description="Phage tail collar" evidence="1">
    <location>
        <begin position="185"/>
        <end position="241"/>
    </location>
</feature>
<feature type="domain" description="Phage tail collar" evidence="1">
    <location>
        <begin position="6"/>
        <end position="62"/>
    </location>
</feature>
<evidence type="ECO:0000259" key="1">
    <source>
        <dbReference type="Pfam" id="PF07484"/>
    </source>
</evidence>
<dbReference type="Pfam" id="PF07484">
    <property type="entry name" value="Collar"/>
    <property type="match status" value="2"/>
</dbReference>
<dbReference type="InterPro" id="IPR037053">
    <property type="entry name" value="Phage_tail_collar_dom_sf"/>
</dbReference>
<dbReference type="STRING" id="561061.SAMN05660862_0353"/>